<reference evidence="1" key="1">
    <citation type="submission" date="2021-06" db="EMBL/GenBank/DDBJ databases">
        <authorList>
            <person name="Kallberg Y."/>
            <person name="Tangrot J."/>
            <person name="Rosling A."/>
        </authorList>
    </citation>
    <scope>NUCLEOTIDE SEQUENCE</scope>
    <source>
        <strain evidence="1">MA453B</strain>
    </source>
</reference>
<accession>A0A9N9JMS3</accession>
<evidence type="ECO:0000313" key="1">
    <source>
        <dbReference type="EMBL" id="CAG8788092.1"/>
    </source>
</evidence>
<dbReference type="Proteomes" id="UP000789405">
    <property type="component" value="Unassembled WGS sequence"/>
</dbReference>
<dbReference type="OrthoDB" id="2444801at2759"/>
<protein>
    <submittedName>
        <fullName evidence="1">267_t:CDS:1</fullName>
    </submittedName>
</protein>
<organism evidence="1 2">
    <name type="scientific">Dentiscutata erythropus</name>
    <dbReference type="NCBI Taxonomy" id="1348616"/>
    <lineage>
        <taxon>Eukaryota</taxon>
        <taxon>Fungi</taxon>
        <taxon>Fungi incertae sedis</taxon>
        <taxon>Mucoromycota</taxon>
        <taxon>Glomeromycotina</taxon>
        <taxon>Glomeromycetes</taxon>
        <taxon>Diversisporales</taxon>
        <taxon>Gigasporaceae</taxon>
        <taxon>Dentiscutata</taxon>
    </lineage>
</organism>
<proteinExistence type="predicted"/>
<dbReference type="EMBL" id="CAJVPY010025345">
    <property type="protein sequence ID" value="CAG8788092.1"/>
    <property type="molecule type" value="Genomic_DNA"/>
</dbReference>
<dbReference type="AlphaFoldDB" id="A0A9N9JMS3"/>
<gene>
    <name evidence="1" type="ORF">DERYTH_LOCUS20830</name>
</gene>
<name>A0A9N9JMS3_9GLOM</name>
<evidence type="ECO:0000313" key="2">
    <source>
        <dbReference type="Proteomes" id="UP000789405"/>
    </source>
</evidence>
<comment type="caution">
    <text evidence="1">The sequence shown here is derived from an EMBL/GenBank/DDBJ whole genome shotgun (WGS) entry which is preliminary data.</text>
</comment>
<keyword evidence="2" id="KW-1185">Reference proteome</keyword>
<sequence length="101" mass="11929">MKKPEYDLMCHWIIKAWNDIPAEIIIKSFEKCGLSNVLKNEDNAKEIKYELEKLGDIEEVEYDIVLGDENKENEEIIATARTHNIEVTERNHLIEIDEREE</sequence>